<protein>
    <submittedName>
        <fullName evidence="1 2">Terminase</fullName>
    </submittedName>
</protein>
<gene>
    <name evidence="1" type="ORF">BJL90_14220</name>
    <name evidence="2" type="ORF">CLFO_17880</name>
</gene>
<dbReference type="Proteomes" id="UP000192478">
    <property type="component" value="Chromosome"/>
</dbReference>
<dbReference type="KEGG" id="cfm:BJL90_14220"/>
<dbReference type="NCBIfam" id="TIGR01558">
    <property type="entry name" value="sm_term_P27"/>
    <property type="match status" value="1"/>
</dbReference>
<keyword evidence="3" id="KW-1185">Reference proteome</keyword>
<evidence type="ECO:0000313" key="1">
    <source>
        <dbReference type="EMBL" id="AOY76908.1"/>
    </source>
</evidence>
<dbReference type="AlphaFoldDB" id="A0AAC9WG04"/>
<reference evidence="1 3" key="1">
    <citation type="submission" date="2016-10" db="EMBL/GenBank/DDBJ databases">
        <title>Complete Genome Sequence of Acetogen Clostridium formicoaceticum ATCC 27076.</title>
        <authorList>
            <person name="Bao T."/>
            <person name="Cheng C."/>
            <person name="Zhao J."/>
            <person name="Yang S.-T."/>
            <person name="Wang J."/>
            <person name="Wang M."/>
        </authorList>
    </citation>
    <scope>NUCLEOTIDE SEQUENCE [LARGE SCALE GENOMIC DNA]</scope>
    <source>
        <strain evidence="1 3">ATCC 27076</strain>
    </source>
</reference>
<dbReference type="EMBL" id="CP017603">
    <property type="protein sequence ID" value="AOY76908.1"/>
    <property type="molecule type" value="Genomic_DNA"/>
</dbReference>
<evidence type="ECO:0000313" key="3">
    <source>
        <dbReference type="Proteomes" id="UP000177894"/>
    </source>
</evidence>
<dbReference type="RefSeq" id="WP_070969325.1">
    <property type="nucleotide sequence ID" value="NZ_CP017603.1"/>
</dbReference>
<accession>A0AAC9WG04</accession>
<proteinExistence type="predicted"/>
<dbReference type="Proteomes" id="UP000177894">
    <property type="component" value="Chromosome"/>
</dbReference>
<evidence type="ECO:0000313" key="2">
    <source>
        <dbReference type="EMBL" id="ARE87388.1"/>
    </source>
</evidence>
<organism evidence="2 4">
    <name type="scientific">Clostridium formicaceticum</name>
    <dbReference type="NCBI Taxonomy" id="1497"/>
    <lineage>
        <taxon>Bacteria</taxon>
        <taxon>Bacillati</taxon>
        <taxon>Bacillota</taxon>
        <taxon>Clostridia</taxon>
        <taxon>Eubacteriales</taxon>
        <taxon>Clostridiaceae</taxon>
        <taxon>Clostridium</taxon>
    </lineage>
</organism>
<reference evidence="2 4" key="2">
    <citation type="submission" date="2017-03" db="EMBL/GenBank/DDBJ databases">
        <title>Complete sequence of Clostridium formicaceticum DSM 92.</title>
        <authorList>
            <person name="Poehlein A."/>
            <person name="Karl M."/>
            <person name="Bengelsdorf F.R."/>
            <person name="Duerre P."/>
            <person name="Daniel R."/>
        </authorList>
    </citation>
    <scope>NUCLEOTIDE SEQUENCE [LARGE SCALE GENOMIC DNA]</scope>
    <source>
        <strain evidence="2 4">DSM 92</strain>
    </source>
</reference>
<sequence length="153" mass="17366">MARPAKSVDTMSKNLTKEEYEARKQMEEKLKGGTDKIKPPTYLNKEAKKIFKYIVSELEVSGILTNLDTYVLASCSVAIDRIQESEKILNDDLFNKDALRVKESYMKEFFRLCNELSLSPQSRAKLANINIQKQDEKEDKLLQVLNGSGGGNN</sequence>
<dbReference type="EMBL" id="CP020559">
    <property type="protein sequence ID" value="ARE87388.1"/>
    <property type="molecule type" value="Genomic_DNA"/>
</dbReference>
<dbReference type="InterPro" id="IPR006448">
    <property type="entry name" value="Phage_term_ssu_P27"/>
</dbReference>
<name>A0AAC9WG04_9CLOT</name>
<dbReference type="Pfam" id="PF05119">
    <property type="entry name" value="Terminase_4"/>
    <property type="match status" value="1"/>
</dbReference>
<evidence type="ECO:0000313" key="4">
    <source>
        <dbReference type="Proteomes" id="UP000192478"/>
    </source>
</evidence>